<reference evidence="1 2" key="1">
    <citation type="submission" date="2024-04" db="EMBL/GenBank/DDBJ databases">
        <authorList>
            <person name="Waldvogel A.-M."/>
            <person name="Schoenle A."/>
        </authorList>
    </citation>
    <scope>NUCLEOTIDE SEQUENCE [LARGE SCALE GENOMIC DNA]</scope>
</reference>
<keyword evidence="2" id="KW-1185">Reference proteome</keyword>
<name>A0AAV2M4B3_KNICA</name>
<evidence type="ECO:0000313" key="2">
    <source>
        <dbReference type="Proteomes" id="UP001497482"/>
    </source>
</evidence>
<accession>A0AAV2M4B3</accession>
<gene>
    <name evidence="1" type="ORF">KC01_LOCUS35144</name>
</gene>
<proteinExistence type="predicted"/>
<protein>
    <submittedName>
        <fullName evidence="1">Uncharacterized protein</fullName>
    </submittedName>
</protein>
<dbReference type="EMBL" id="OZ035828">
    <property type="protein sequence ID" value="CAL1608168.1"/>
    <property type="molecule type" value="Genomic_DNA"/>
</dbReference>
<organism evidence="1 2">
    <name type="scientific">Knipowitschia caucasica</name>
    <name type="common">Caucasian dwarf goby</name>
    <name type="synonym">Pomatoschistus caucasicus</name>
    <dbReference type="NCBI Taxonomy" id="637954"/>
    <lineage>
        <taxon>Eukaryota</taxon>
        <taxon>Metazoa</taxon>
        <taxon>Chordata</taxon>
        <taxon>Craniata</taxon>
        <taxon>Vertebrata</taxon>
        <taxon>Euteleostomi</taxon>
        <taxon>Actinopterygii</taxon>
        <taxon>Neopterygii</taxon>
        <taxon>Teleostei</taxon>
        <taxon>Neoteleostei</taxon>
        <taxon>Acanthomorphata</taxon>
        <taxon>Gobiaria</taxon>
        <taxon>Gobiiformes</taxon>
        <taxon>Gobioidei</taxon>
        <taxon>Gobiidae</taxon>
        <taxon>Gobiinae</taxon>
        <taxon>Knipowitschia</taxon>
    </lineage>
</organism>
<dbReference type="AlphaFoldDB" id="A0AAV2M4B3"/>
<sequence>MADRTHAPPSFLVHIFSSLRNIRDARHAVLTIASVTGGRGGGSVWRARGGGGGGGGGGGECEVHMGRRIRWMLRFQSPLLLSLRDSPVDYTRSEPCSRASLLQVSSTSLLPTALHRRQCS</sequence>
<dbReference type="Proteomes" id="UP001497482">
    <property type="component" value="Chromosome 6"/>
</dbReference>
<evidence type="ECO:0000313" key="1">
    <source>
        <dbReference type="EMBL" id="CAL1608168.1"/>
    </source>
</evidence>